<dbReference type="PANTHER" id="PTHR43637:SF1">
    <property type="entry name" value="UPF0273 PROTEIN TM_0370"/>
    <property type="match status" value="1"/>
</dbReference>
<keyword evidence="2" id="KW-0067">ATP-binding</keyword>
<evidence type="ECO:0000259" key="3">
    <source>
        <dbReference type="PROSITE" id="PS51146"/>
    </source>
</evidence>
<organism evidence="4 5">
    <name type="scientific">Candidatus Iainarchaeum sp</name>
    <dbReference type="NCBI Taxonomy" id="3101447"/>
    <lineage>
        <taxon>Archaea</taxon>
        <taxon>Candidatus Iainarchaeota</taxon>
        <taxon>Candidatus Iainarchaeia</taxon>
        <taxon>Candidatus Iainarchaeales</taxon>
        <taxon>Candidatus Iainarchaeaceae</taxon>
        <taxon>Candidatus Iainarchaeum</taxon>
    </lineage>
</organism>
<dbReference type="GO" id="GO:0005524">
    <property type="term" value="F:ATP binding"/>
    <property type="evidence" value="ECO:0007669"/>
    <property type="project" value="UniProtKB-KW"/>
</dbReference>
<dbReference type="Proteomes" id="UP000226592">
    <property type="component" value="Unassembled WGS sequence"/>
</dbReference>
<dbReference type="SMART" id="SM00382">
    <property type="entry name" value="AAA"/>
    <property type="match status" value="1"/>
</dbReference>
<accession>A0A2D6M1I7</accession>
<dbReference type="InterPro" id="IPR027417">
    <property type="entry name" value="P-loop_NTPase"/>
</dbReference>
<dbReference type="PANTHER" id="PTHR43637">
    <property type="entry name" value="UPF0273 PROTEIN TM_0370"/>
    <property type="match status" value="1"/>
</dbReference>
<evidence type="ECO:0000313" key="5">
    <source>
        <dbReference type="Proteomes" id="UP000226592"/>
    </source>
</evidence>
<proteinExistence type="predicted"/>
<dbReference type="InterPro" id="IPR003593">
    <property type="entry name" value="AAA+_ATPase"/>
</dbReference>
<dbReference type="PRINTS" id="PR01874">
    <property type="entry name" value="DNAREPAIRADA"/>
</dbReference>
<dbReference type="Gene3D" id="3.40.50.300">
    <property type="entry name" value="P-loop containing nucleotide triphosphate hydrolases"/>
    <property type="match status" value="1"/>
</dbReference>
<keyword evidence="1" id="KW-0547">Nucleotide-binding</keyword>
<dbReference type="InterPro" id="IPR014774">
    <property type="entry name" value="KaiC-like_dom"/>
</dbReference>
<dbReference type="AlphaFoldDB" id="A0A2D6M1I7"/>
<evidence type="ECO:0000256" key="2">
    <source>
        <dbReference type="ARBA" id="ARBA00022840"/>
    </source>
</evidence>
<dbReference type="PROSITE" id="PS51146">
    <property type="entry name" value="KAIC"/>
    <property type="match status" value="1"/>
</dbReference>
<dbReference type="Pfam" id="PF06745">
    <property type="entry name" value="ATPase"/>
    <property type="match status" value="2"/>
</dbReference>
<dbReference type="SUPFAM" id="SSF52540">
    <property type="entry name" value="P-loop containing nucleoside triphosphate hydrolases"/>
    <property type="match status" value="1"/>
</dbReference>
<dbReference type="InterPro" id="IPR010624">
    <property type="entry name" value="KaiC_dom"/>
</dbReference>
<evidence type="ECO:0000313" key="4">
    <source>
        <dbReference type="EMBL" id="MAG22288.1"/>
    </source>
</evidence>
<gene>
    <name evidence="4" type="ORF">CL943_03220</name>
</gene>
<dbReference type="EMBL" id="NZBU01000009">
    <property type="protein sequence ID" value="MAG22288.1"/>
    <property type="molecule type" value="Genomic_DNA"/>
</dbReference>
<sequence length="309" mass="34087">MGFAPIFLTGSFVSLSGCVSAWSSRLGNASVLLIFFLQSKQPQHLNTSAGLLYWFLLMVRTKTGIQGLDKALMGGIPEGNIVLLSGGAGTGKSTLAMQFLMNGASLFGERGLYISTEQDRDELMKAANNFGWKLDDLESKNLVKIAYFDITEGNDFLNRVDTLVQNFKPKRIVIDSMTTLTDSLMISGIGKKDAFSMVQIQETVSPIPRTEKVVAKSILYNLIKKLKHYKVTTLLTSELPEEHKALSADGISEFITDGVIVLHYLGIGSANFRNLQIRKMRYSSHEKDIISYSIASKGIEIQAEESLEI</sequence>
<evidence type="ECO:0000256" key="1">
    <source>
        <dbReference type="ARBA" id="ARBA00022741"/>
    </source>
</evidence>
<feature type="domain" description="KaiC" evidence="3">
    <location>
        <begin position="59"/>
        <end position="309"/>
    </location>
</feature>
<reference evidence="5" key="1">
    <citation type="submission" date="2017-09" db="EMBL/GenBank/DDBJ databases">
        <title>The Reconstruction of 2,631 Draft Metagenome-Assembled Genomes from the Global Oceans.</title>
        <authorList>
            <person name="Tully B.J."/>
            <person name="Graham E.D."/>
            <person name="Heidelberg J.F."/>
        </authorList>
    </citation>
    <scope>NUCLEOTIDE SEQUENCE [LARGE SCALE GENOMIC DNA]</scope>
</reference>
<protein>
    <recommendedName>
        <fullName evidence="3">KaiC domain-containing protein</fullName>
    </recommendedName>
</protein>
<name>A0A2D6M1I7_9ARCH</name>
<comment type="caution">
    <text evidence="4">The sequence shown here is derived from an EMBL/GenBank/DDBJ whole genome shotgun (WGS) entry which is preliminary data.</text>
</comment>